<dbReference type="SUPFAM" id="SSF53955">
    <property type="entry name" value="Lysozyme-like"/>
    <property type="match status" value="1"/>
</dbReference>
<dbReference type="EMBL" id="CP070273">
    <property type="protein sequence ID" value="QRV23860.1"/>
    <property type="molecule type" value="Genomic_DNA"/>
</dbReference>
<comment type="pathway">
    <text evidence="1">Cell wall biogenesis; peptidoglycan biosynthesis.</text>
</comment>
<dbReference type="RefSeq" id="WP_205114541.1">
    <property type="nucleotide sequence ID" value="NZ_CP070273.1"/>
</dbReference>
<keyword evidence="3" id="KW-1133">Transmembrane helix</keyword>
<dbReference type="Proteomes" id="UP000644167">
    <property type="component" value="Chromosome"/>
</dbReference>
<gene>
    <name evidence="5" type="ORF">JSY38_17895</name>
</gene>
<evidence type="ECO:0000313" key="5">
    <source>
        <dbReference type="EMBL" id="QRV23860.1"/>
    </source>
</evidence>
<feature type="transmembrane region" description="Helical" evidence="3">
    <location>
        <begin position="42"/>
        <end position="61"/>
    </location>
</feature>
<dbReference type="InterPro" id="IPR023346">
    <property type="entry name" value="Lysozyme-like_dom_sf"/>
</dbReference>
<sequence>MIHDDQNEGWKQHFPTYHFSERDIALEEYSVAAKALESEERVFLNASNITLVAAATLGSLAVSSTENLSNTLDSVLPSYSIPLALLLMVSLFSLVSIRYFADRQRAIIFASRKVVTLRRMLGLSYGRIHLVLPNWRIEGADQPLSIRLFPGWFTYAAYPFWILLIISSCICFLLSALLIKSIELSLVSENSVSFILLTNFLWITILTYTFRSSLLDTHETMRLLFTKFIGSFIRLPIASNIEYLVYRATLATYETDRMKVSLTNLIKLLVFIEDRGFYQHGGVSFKAIVRGFLSLFNLKRRSGGSTIHQQLIRTLFILDLKKTKRRKAIEILLAPWLNKILKKQQILEIYISSVRFENKCFGVIPAMNYFFDSVITNPTPAQAFFLIERVSNIRQSLLANKVIATAKSAVENKVLSQNDLNELALIYKDAVIKGSIIDHNNSISRLVSELTN</sequence>
<dbReference type="PANTHER" id="PTHR32282:SF33">
    <property type="entry name" value="PEPTIDOGLYCAN GLYCOSYLTRANSFERASE"/>
    <property type="match status" value="1"/>
</dbReference>
<accession>A0ABX7INN3</accession>
<dbReference type="Pfam" id="PF00912">
    <property type="entry name" value="Transgly"/>
    <property type="match status" value="1"/>
</dbReference>
<keyword evidence="6" id="KW-1185">Reference proteome</keyword>
<keyword evidence="2" id="KW-0808">Transferase</keyword>
<feature type="transmembrane region" description="Helical" evidence="3">
    <location>
        <begin position="191"/>
        <end position="210"/>
    </location>
</feature>
<organism evidence="5 6">
    <name type="scientific">Marinomonas foliarum</name>
    <dbReference type="NCBI Taxonomy" id="491950"/>
    <lineage>
        <taxon>Bacteria</taxon>
        <taxon>Pseudomonadati</taxon>
        <taxon>Pseudomonadota</taxon>
        <taxon>Gammaproteobacteria</taxon>
        <taxon>Oceanospirillales</taxon>
        <taxon>Oceanospirillaceae</taxon>
        <taxon>Marinomonas</taxon>
    </lineage>
</organism>
<feature type="domain" description="Glycosyl transferase family 51" evidence="4">
    <location>
        <begin position="264"/>
        <end position="393"/>
    </location>
</feature>
<keyword evidence="3" id="KW-0812">Transmembrane</keyword>
<name>A0ABX7INN3_9GAMM</name>
<evidence type="ECO:0000313" key="6">
    <source>
        <dbReference type="Proteomes" id="UP000644167"/>
    </source>
</evidence>
<reference evidence="5 6" key="1">
    <citation type="submission" date="2021-02" db="EMBL/GenBank/DDBJ databases">
        <title>The genome of Marinomonas foliarum JZW.</title>
        <authorList>
            <person name="Sun M."/>
        </authorList>
    </citation>
    <scope>NUCLEOTIDE SEQUENCE [LARGE SCALE GENOMIC DNA]</scope>
    <source>
        <strain evidence="5 6">JZW</strain>
    </source>
</reference>
<evidence type="ECO:0000256" key="2">
    <source>
        <dbReference type="ARBA" id="ARBA00022679"/>
    </source>
</evidence>
<evidence type="ECO:0000256" key="3">
    <source>
        <dbReference type="SAM" id="Phobius"/>
    </source>
</evidence>
<evidence type="ECO:0000256" key="1">
    <source>
        <dbReference type="ARBA" id="ARBA00004752"/>
    </source>
</evidence>
<feature type="transmembrane region" description="Helical" evidence="3">
    <location>
        <begin position="157"/>
        <end position="179"/>
    </location>
</feature>
<dbReference type="Gene3D" id="1.10.3810.10">
    <property type="entry name" value="Biosynthetic peptidoglycan transglycosylase-like"/>
    <property type="match status" value="1"/>
</dbReference>
<dbReference type="InterPro" id="IPR001264">
    <property type="entry name" value="Glyco_trans_51"/>
</dbReference>
<proteinExistence type="predicted"/>
<protein>
    <submittedName>
        <fullName evidence="5">Transglycosylase domain-containing protein</fullName>
    </submittedName>
</protein>
<evidence type="ECO:0000259" key="4">
    <source>
        <dbReference type="Pfam" id="PF00912"/>
    </source>
</evidence>
<feature type="transmembrane region" description="Helical" evidence="3">
    <location>
        <begin position="81"/>
        <end position="100"/>
    </location>
</feature>
<dbReference type="InterPro" id="IPR036950">
    <property type="entry name" value="PBP_transglycosylase"/>
</dbReference>
<dbReference type="InterPro" id="IPR050396">
    <property type="entry name" value="Glycosyltr_51/Transpeptidase"/>
</dbReference>
<keyword evidence="3" id="KW-0472">Membrane</keyword>
<dbReference type="PANTHER" id="PTHR32282">
    <property type="entry name" value="BINDING PROTEIN TRANSPEPTIDASE, PUTATIVE-RELATED"/>
    <property type="match status" value="1"/>
</dbReference>